<feature type="domain" description="PKD/Chitinase" evidence="2">
    <location>
        <begin position="683"/>
        <end position="764"/>
    </location>
</feature>
<feature type="domain" description="PKD/Chitinase" evidence="2">
    <location>
        <begin position="774"/>
        <end position="853"/>
    </location>
</feature>
<dbReference type="Proteomes" id="UP000184368">
    <property type="component" value="Unassembled WGS sequence"/>
</dbReference>
<feature type="signal peptide" evidence="1">
    <location>
        <begin position="1"/>
        <end position="28"/>
    </location>
</feature>
<dbReference type="SUPFAM" id="SSF49299">
    <property type="entry name" value="PKD domain"/>
    <property type="match status" value="1"/>
</dbReference>
<feature type="domain" description="PKD/Chitinase" evidence="2">
    <location>
        <begin position="1040"/>
        <end position="1136"/>
    </location>
</feature>
<dbReference type="InterPro" id="IPR006626">
    <property type="entry name" value="PbH1"/>
</dbReference>
<dbReference type="EMBL" id="FQUO01000009">
    <property type="protein sequence ID" value="SHF54608.1"/>
    <property type="molecule type" value="Genomic_DNA"/>
</dbReference>
<dbReference type="InterPro" id="IPR035986">
    <property type="entry name" value="PKD_dom_sf"/>
</dbReference>
<dbReference type="Pfam" id="PF13229">
    <property type="entry name" value="Beta_helix"/>
    <property type="match status" value="1"/>
</dbReference>
<keyword evidence="4" id="KW-1185">Reference proteome</keyword>
<dbReference type="InterPro" id="IPR022409">
    <property type="entry name" value="PKD/Chitinase_dom"/>
</dbReference>
<dbReference type="SMART" id="SM00089">
    <property type="entry name" value="PKD"/>
    <property type="match status" value="5"/>
</dbReference>
<dbReference type="PANTHER" id="PTHR36453">
    <property type="entry name" value="SECRETED PROTEIN-RELATED"/>
    <property type="match status" value="1"/>
</dbReference>
<dbReference type="PANTHER" id="PTHR36453:SF1">
    <property type="entry name" value="RIGHT HANDED BETA HELIX DOMAIN-CONTAINING PROTEIN"/>
    <property type="match status" value="1"/>
</dbReference>
<proteinExistence type="predicted"/>
<sequence length="1235" mass="132130">MISLHPIQPMKTILLFGVLALCAGAANATNYYFASNGDDNRTATQASSPATPWRSINKFNAIAKTLRPGDTVFFKRGDIFTGNLKPVTSGTATAPIVLTAYGSGSKPVLSGFKNLTNWVSAGKGIYELTDSGLPSRINMVTLNGNPTGMGRWPNADATNKGYMTIESATSTSISDHQLTSATNWTGAELVLRSSHWTLDRVPIKAHSGTTITFGQGATYAPKVKYGYFIQNDVRTFDRVGEWAYNSKTKKFSMYFGANSPAAYTVKVSAAHDVLTLFDDNYYTIKDLAIEGANENGVDLYSCDHIRLLDCEVQTNGMSGLYAAQSKNLTIENNDFRHNANMAIQTPLGIRNLTVRNNTVSNTGMIAGMGKNGSGNYTAMIVYASNSVVEHNRVTNSGYAGIRFDGDHITIRQNLVQHFAMVLGDVGGIYTWGDGGHVGRKVLNNIVLDGYGAKEGTQYNTSLHASGIYLDDNAKNIEIRGNTVARCGRNGIYLHNTQNITIRDNTFYDNANTQFLVTHDNTLNYPIRGINVKNNIFFAKEANEKTAQLFTKLTDIKLFGSIDSNYHLRPLDETATVQSITNLYTKSSVTRNYTLAQWASDYTYDRNSRKSPYTFAKANKSDSLYFFDYNASLSAKTISLPGKYADAKGNTYHGSIVLQPYGSAVLMKIGTLSTIPVVSLTTPVANASFDAQASIRLTASASDPDGIKQVAFYNGTTLLGTDSAAPYEFTWNNVGAGKYELSVKATDAKGQVGNSAAVAIQVVNSKPAITLLTPVAGNTYEAPGSVRIAADATDDDGIARVDFYDGTNLLGSDHTAPYEFTWNGVAAGSYNVSARAIDVKGHITQSAVAPVSIINQAPTVTLTSPVAGSSFQAPATVTVAADASDAGGIEKVAFYRDGILVNTDSIAPYAFTWTNAAGGTYSFTARAFDRDGLSTTSTAATITIAGDKPLLMLTSPVANASYTAPGSVRLTATASDADGIHRVEFYKGNTLLISERAAPYDQTWTNVAPGTYTIHARAYDKLGNLTVSNSVTITVNAATQKATAGSQPTVSLTSPVNNATYKAPASFGLIATAADNDGIAKVEFYRGATLVDVEKIAPYSWKYANLPAGTYTFTAKAYDKKGNVTTSAPVTVVVYDNLTAIAQNKVALTFWEETPKTASIFPNPTSGNITVQLGSVVNSHNAILSIVDMQGKKVLHKTVSISGTSLPVNVSSLSAGTYILTLTDDRVLGNFKFVKQ</sequence>
<dbReference type="STRING" id="1302690.BUE76_07955"/>
<protein>
    <submittedName>
        <fullName evidence="3">Por secretion system C-terminal sorting domain-containing protein</fullName>
    </submittedName>
</protein>
<feature type="chain" id="PRO_5012770437" evidence="1">
    <location>
        <begin position="29"/>
        <end position="1235"/>
    </location>
</feature>
<feature type="domain" description="PKD/Chitinase" evidence="2">
    <location>
        <begin position="856"/>
        <end position="946"/>
    </location>
</feature>
<dbReference type="InterPro" id="IPR022441">
    <property type="entry name" value="Para_beta_helix_rpt-2"/>
</dbReference>
<gene>
    <name evidence="3" type="ORF">SAMN05444008_10992</name>
</gene>
<organism evidence="3 4">
    <name type="scientific">Cnuella takakiae</name>
    <dbReference type="NCBI Taxonomy" id="1302690"/>
    <lineage>
        <taxon>Bacteria</taxon>
        <taxon>Pseudomonadati</taxon>
        <taxon>Bacteroidota</taxon>
        <taxon>Chitinophagia</taxon>
        <taxon>Chitinophagales</taxon>
        <taxon>Chitinophagaceae</taxon>
        <taxon>Cnuella</taxon>
    </lineage>
</organism>
<evidence type="ECO:0000313" key="4">
    <source>
        <dbReference type="Proteomes" id="UP000184368"/>
    </source>
</evidence>
<keyword evidence="1" id="KW-0732">Signal</keyword>
<dbReference type="Pfam" id="PF17957">
    <property type="entry name" value="Big_7"/>
    <property type="match status" value="5"/>
</dbReference>
<dbReference type="SMART" id="SM00710">
    <property type="entry name" value="PbH1"/>
    <property type="match status" value="7"/>
</dbReference>
<accession>A0A1M5CIP8</accession>
<evidence type="ECO:0000313" key="3">
    <source>
        <dbReference type="EMBL" id="SHF54608.1"/>
    </source>
</evidence>
<dbReference type="InterPro" id="IPR012334">
    <property type="entry name" value="Pectin_lyas_fold"/>
</dbReference>
<dbReference type="AlphaFoldDB" id="A0A1M5CIP8"/>
<dbReference type="NCBIfam" id="TIGR04183">
    <property type="entry name" value="Por_Secre_tail"/>
    <property type="match status" value="1"/>
</dbReference>
<dbReference type="InterPro" id="IPR039448">
    <property type="entry name" value="Beta_helix"/>
</dbReference>
<dbReference type="Gene3D" id="2.160.20.10">
    <property type="entry name" value="Single-stranded right-handed beta-helix, Pectin lyase-like"/>
    <property type="match status" value="2"/>
</dbReference>
<feature type="domain" description="PKD/Chitinase" evidence="2">
    <location>
        <begin position="956"/>
        <end position="1037"/>
    </location>
</feature>
<dbReference type="InterPro" id="IPR011050">
    <property type="entry name" value="Pectin_lyase_fold/virulence"/>
</dbReference>
<dbReference type="InterPro" id="IPR013783">
    <property type="entry name" value="Ig-like_fold"/>
</dbReference>
<name>A0A1M5CIP8_9BACT</name>
<evidence type="ECO:0000259" key="2">
    <source>
        <dbReference type="SMART" id="SM00089"/>
    </source>
</evidence>
<dbReference type="Gene3D" id="2.60.40.10">
    <property type="entry name" value="Immunoglobulins"/>
    <property type="match status" value="5"/>
</dbReference>
<dbReference type="Pfam" id="PF18962">
    <property type="entry name" value="Por_Secre_tail"/>
    <property type="match status" value="1"/>
</dbReference>
<dbReference type="SUPFAM" id="SSF51126">
    <property type="entry name" value="Pectin lyase-like"/>
    <property type="match status" value="1"/>
</dbReference>
<reference evidence="3 4" key="1">
    <citation type="submission" date="2016-11" db="EMBL/GenBank/DDBJ databases">
        <authorList>
            <person name="Jaros S."/>
            <person name="Januszkiewicz K."/>
            <person name="Wedrychowicz H."/>
        </authorList>
    </citation>
    <scope>NUCLEOTIDE SEQUENCE [LARGE SCALE GENOMIC DNA]</scope>
    <source>
        <strain evidence="3 4">DSM 26897</strain>
    </source>
</reference>
<dbReference type="InterPro" id="IPR026444">
    <property type="entry name" value="Secre_tail"/>
</dbReference>
<dbReference type="NCBIfam" id="TIGR03804">
    <property type="entry name" value="para_beta_helix"/>
    <property type="match status" value="1"/>
</dbReference>
<evidence type="ECO:0000256" key="1">
    <source>
        <dbReference type="SAM" id="SignalP"/>
    </source>
</evidence>